<dbReference type="AlphaFoldDB" id="A0A3S0SD12"/>
<dbReference type="Proteomes" id="UP000274358">
    <property type="component" value="Unassembled WGS sequence"/>
</dbReference>
<reference evidence="2 3" key="1">
    <citation type="submission" date="2018-12" db="EMBL/GenBank/DDBJ databases">
        <title>Dyella dinghuensis sp. nov. DHOA06 and Dyella choica sp. nov. 4M-K27, isolated from forest soil.</title>
        <authorList>
            <person name="Qiu L.-H."/>
            <person name="Gao Z.-H."/>
        </authorList>
    </citation>
    <scope>NUCLEOTIDE SEQUENCE [LARGE SCALE GENOMIC DNA]</scope>
    <source>
        <strain evidence="2 3">4M-K27</strain>
    </source>
</reference>
<sequence length="142" mass="16402">MKSSRAAKDFVKYKSVTRELFGKVGRTKDFPGCYVFLDNGTPVYVGISRSVVKRLVQHLNSSSHFTASLAYKMASDELPHEMTRDEAMKDDKFSKLFCSAKERLQSMSVAYIEIENDLELYIFEVYASMRLDTSKWNTFRTH</sequence>
<name>A0A3S0SD12_9GAMM</name>
<evidence type="ECO:0000313" key="3">
    <source>
        <dbReference type="Proteomes" id="UP000274358"/>
    </source>
</evidence>
<comment type="caution">
    <text evidence="2">The sequence shown here is derived from an EMBL/GenBank/DDBJ whole genome shotgun (WGS) entry which is preliminary data.</text>
</comment>
<evidence type="ECO:0000259" key="1">
    <source>
        <dbReference type="Pfam" id="PF01541"/>
    </source>
</evidence>
<dbReference type="InterPro" id="IPR000305">
    <property type="entry name" value="GIY-YIG_endonuc"/>
</dbReference>
<dbReference type="OrthoDB" id="6926156at2"/>
<organism evidence="2 3">
    <name type="scientific">Dyella choica</name>
    <dbReference type="NCBI Taxonomy" id="1927959"/>
    <lineage>
        <taxon>Bacteria</taxon>
        <taxon>Pseudomonadati</taxon>
        <taxon>Pseudomonadota</taxon>
        <taxon>Gammaproteobacteria</taxon>
        <taxon>Lysobacterales</taxon>
        <taxon>Rhodanobacteraceae</taxon>
        <taxon>Dyella</taxon>
    </lineage>
</organism>
<accession>A0A3S0SD12</accession>
<feature type="domain" description="GIY-YIG" evidence="1">
    <location>
        <begin position="31"/>
        <end position="72"/>
    </location>
</feature>
<gene>
    <name evidence="2" type="ORF">EKH80_01620</name>
</gene>
<dbReference type="Gene3D" id="3.40.1440.10">
    <property type="entry name" value="GIY-YIG endonuclease"/>
    <property type="match status" value="1"/>
</dbReference>
<dbReference type="Pfam" id="PF01541">
    <property type="entry name" value="GIY-YIG"/>
    <property type="match status" value="1"/>
</dbReference>
<dbReference type="EMBL" id="RYYV01000001">
    <property type="protein sequence ID" value="RUL80155.1"/>
    <property type="molecule type" value="Genomic_DNA"/>
</dbReference>
<dbReference type="InterPro" id="IPR035901">
    <property type="entry name" value="GIY-YIG_endonuc_sf"/>
</dbReference>
<keyword evidence="3" id="KW-1185">Reference proteome</keyword>
<protein>
    <recommendedName>
        <fullName evidence="1">GIY-YIG domain-containing protein</fullName>
    </recommendedName>
</protein>
<proteinExistence type="predicted"/>
<evidence type="ECO:0000313" key="2">
    <source>
        <dbReference type="EMBL" id="RUL80155.1"/>
    </source>
</evidence>
<dbReference type="SUPFAM" id="SSF82771">
    <property type="entry name" value="GIY-YIG endonuclease"/>
    <property type="match status" value="1"/>
</dbReference>